<dbReference type="GO" id="GO:0004630">
    <property type="term" value="F:phospholipase D activity"/>
    <property type="evidence" value="ECO:0007669"/>
    <property type="project" value="TreeGrafter"/>
</dbReference>
<proteinExistence type="predicted"/>
<keyword evidence="2" id="KW-0443">Lipid metabolism</keyword>
<dbReference type="SUPFAM" id="SSF56024">
    <property type="entry name" value="Phospholipase D/nuclease"/>
    <property type="match status" value="1"/>
</dbReference>
<dbReference type="EMBL" id="KQ242234">
    <property type="protein sequence ID" value="KNC79853.1"/>
    <property type="molecule type" value="Genomic_DNA"/>
</dbReference>
<name>A0A0L0FV87_9EUKA</name>
<dbReference type="RefSeq" id="XP_014153755.1">
    <property type="nucleotide sequence ID" value="XM_014298280.1"/>
</dbReference>
<dbReference type="GeneID" id="25908280"/>
<accession>A0A0L0FV87</accession>
<dbReference type="Proteomes" id="UP000054560">
    <property type="component" value="Unassembled WGS sequence"/>
</dbReference>
<organism evidence="3 4">
    <name type="scientific">Sphaeroforma arctica JP610</name>
    <dbReference type="NCBI Taxonomy" id="667725"/>
    <lineage>
        <taxon>Eukaryota</taxon>
        <taxon>Ichthyosporea</taxon>
        <taxon>Ichthyophonida</taxon>
        <taxon>Sphaeroforma</taxon>
    </lineage>
</organism>
<dbReference type="GO" id="GO:0009395">
    <property type="term" value="P:phospholipid catabolic process"/>
    <property type="evidence" value="ECO:0007669"/>
    <property type="project" value="TreeGrafter"/>
</dbReference>
<dbReference type="PANTHER" id="PTHR18896">
    <property type="entry name" value="PHOSPHOLIPASE D"/>
    <property type="match status" value="1"/>
</dbReference>
<reference evidence="3 4" key="1">
    <citation type="submission" date="2011-02" db="EMBL/GenBank/DDBJ databases">
        <title>The Genome Sequence of Sphaeroforma arctica JP610.</title>
        <authorList>
            <consortium name="The Broad Institute Genome Sequencing Platform"/>
            <person name="Russ C."/>
            <person name="Cuomo C."/>
            <person name="Young S.K."/>
            <person name="Zeng Q."/>
            <person name="Gargeya S."/>
            <person name="Alvarado L."/>
            <person name="Berlin A."/>
            <person name="Chapman S.B."/>
            <person name="Chen Z."/>
            <person name="Freedman E."/>
            <person name="Gellesch M."/>
            <person name="Goldberg J."/>
            <person name="Griggs A."/>
            <person name="Gujja S."/>
            <person name="Heilman E."/>
            <person name="Heiman D."/>
            <person name="Howarth C."/>
            <person name="Mehta T."/>
            <person name="Neiman D."/>
            <person name="Pearson M."/>
            <person name="Roberts A."/>
            <person name="Saif S."/>
            <person name="Shea T."/>
            <person name="Shenoy N."/>
            <person name="Sisk P."/>
            <person name="Stolte C."/>
            <person name="Sykes S."/>
            <person name="White J."/>
            <person name="Yandava C."/>
            <person name="Burger G."/>
            <person name="Gray M.W."/>
            <person name="Holland P.W.H."/>
            <person name="King N."/>
            <person name="Lang F.B.F."/>
            <person name="Roger A.J."/>
            <person name="Ruiz-Trillo I."/>
            <person name="Haas B."/>
            <person name="Nusbaum C."/>
            <person name="Birren B."/>
        </authorList>
    </citation>
    <scope>NUCLEOTIDE SEQUENCE [LARGE SCALE GENOMIC DNA]</scope>
    <source>
        <strain evidence="3 4">JP610</strain>
    </source>
</reference>
<evidence type="ECO:0000313" key="3">
    <source>
        <dbReference type="EMBL" id="KNC79853.1"/>
    </source>
</evidence>
<dbReference type="OrthoDB" id="14911at2759"/>
<evidence type="ECO:0000256" key="2">
    <source>
        <dbReference type="ARBA" id="ARBA00023098"/>
    </source>
</evidence>
<gene>
    <name evidence="3" type="ORF">SARC_07776</name>
</gene>
<feature type="non-terminal residue" evidence="3">
    <location>
        <position position="1"/>
    </location>
</feature>
<protein>
    <submittedName>
        <fullName evidence="3">Uncharacterized protein</fullName>
    </submittedName>
</protein>
<dbReference type="eggNOG" id="KOG1329">
    <property type="taxonomic scope" value="Eukaryota"/>
</dbReference>
<keyword evidence="4" id="KW-1185">Reference proteome</keyword>
<evidence type="ECO:0000256" key="1">
    <source>
        <dbReference type="ARBA" id="ARBA00022737"/>
    </source>
</evidence>
<keyword evidence="1" id="KW-0677">Repeat</keyword>
<dbReference type="PANTHER" id="PTHR18896:SF60">
    <property type="entry name" value="PHOSPHOLIPASE D"/>
    <property type="match status" value="1"/>
</dbReference>
<dbReference type="STRING" id="667725.A0A0L0FV87"/>
<evidence type="ECO:0000313" key="4">
    <source>
        <dbReference type="Proteomes" id="UP000054560"/>
    </source>
</evidence>
<dbReference type="GO" id="GO:0005886">
    <property type="term" value="C:plasma membrane"/>
    <property type="evidence" value="ECO:0007669"/>
    <property type="project" value="TreeGrafter"/>
</dbReference>
<dbReference type="AlphaFoldDB" id="A0A0L0FV87"/>
<dbReference type="InterPro" id="IPR015679">
    <property type="entry name" value="PLipase_D_fam"/>
</dbReference>
<dbReference type="Gene3D" id="3.30.870.10">
    <property type="entry name" value="Endonuclease Chain A"/>
    <property type="match status" value="1"/>
</dbReference>
<sequence>DADKSRGEIHLSIHYTDSEDDIEVPDTYFPMRENGKCYLYQDAHHEEGELPVITRSDGKTYAHGKCWMELYDHLMAAESFIYITGWSVWTEVVLVRGEGVAPITLGEIIKKKAGEGVKVCMLVWNEKTTKKGGKVELEGMMGTHDEETNIYFADMENVKCKLASRYHSHGKFTQFCFTHHQKSVIMDAPSHLPGRRRTISYMGGLDLCDGR</sequence>